<evidence type="ECO:0000256" key="1">
    <source>
        <dbReference type="SAM" id="MobiDB-lite"/>
    </source>
</evidence>
<feature type="region of interest" description="Disordered" evidence="1">
    <location>
        <begin position="155"/>
        <end position="209"/>
    </location>
</feature>
<dbReference type="EMBL" id="JAMYWD010000005">
    <property type="protein sequence ID" value="KAJ4970139.1"/>
    <property type="molecule type" value="Genomic_DNA"/>
</dbReference>
<proteinExistence type="predicted"/>
<dbReference type="AlphaFoldDB" id="A0A9Q0QSJ1"/>
<reference evidence="2" key="1">
    <citation type="journal article" date="2023" name="Plant J.">
        <title>The genome of the king protea, Protea cynaroides.</title>
        <authorList>
            <person name="Chang J."/>
            <person name="Duong T.A."/>
            <person name="Schoeman C."/>
            <person name="Ma X."/>
            <person name="Roodt D."/>
            <person name="Barker N."/>
            <person name="Li Z."/>
            <person name="Van de Peer Y."/>
            <person name="Mizrachi E."/>
        </authorList>
    </citation>
    <scope>NUCLEOTIDE SEQUENCE</scope>
    <source>
        <tissue evidence="2">Young leaves</tissue>
    </source>
</reference>
<dbReference type="Proteomes" id="UP001141806">
    <property type="component" value="Unassembled WGS sequence"/>
</dbReference>
<comment type="caution">
    <text evidence="2">The sequence shown here is derived from an EMBL/GenBank/DDBJ whole genome shotgun (WGS) entry which is preliminary data.</text>
</comment>
<dbReference type="PANTHER" id="PTHR36790">
    <property type="entry name" value="MYELIN TRANSCRIPTION FACTOR"/>
    <property type="match status" value="1"/>
</dbReference>
<dbReference type="PANTHER" id="PTHR36790:SF1">
    <property type="entry name" value="MYELIN TRANSCRIPTION FACTOR"/>
    <property type="match status" value="1"/>
</dbReference>
<evidence type="ECO:0000313" key="3">
    <source>
        <dbReference type="Proteomes" id="UP001141806"/>
    </source>
</evidence>
<name>A0A9Q0QSJ1_9MAGN</name>
<keyword evidence="3" id="KW-1185">Reference proteome</keyword>
<gene>
    <name evidence="2" type="ORF">NE237_003238</name>
</gene>
<accession>A0A9Q0QSJ1</accession>
<protein>
    <submittedName>
        <fullName evidence="2">Uncharacterized protein</fullName>
    </submittedName>
</protein>
<evidence type="ECO:0000313" key="2">
    <source>
        <dbReference type="EMBL" id="KAJ4970139.1"/>
    </source>
</evidence>
<sequence>MEDLLSCQSPIIGTQNIRQKIGRKPLQPRNFLVNPIDDQTKTNPKPKWVDISLAGDSDKENRLITITPHKIGSFDSSLAEELSAIKRKLERLRLEKEKTEKKLRQKDLVLQMHMLDLQRRDEAQKQLEIMIEKLMVLKKLQSTCMRTTPIQSLRQKEQDKKLQEVQLNSQEMKSEEKECAMEREEYVDKNPELDPLADDDEVPEKALDS</sequence>
<dbReference type="OrthoDB" id="982181at2759"/>
<feature type="compositionally biased region" description="Basic and acidic residues" evidence="1">
    <location>
        <begin position="172"/>
        <end position="192"/>
    </location>
</feature>
<organism evidence="2 3">
    <name type="scientific">Protea cynaroides</name>
    <dbReference type="NCBI Taxonomy" id="273540"/>
    <lineage>
        <taxon>Eukaryota</taxon>
        <taxon>Viridiplantae</taxon>
        <taxon>Streptophyta</taxon>
        <taxon>Embryophyta</taxon>
        <taxon>Tracheophyta</taxon>
        <taxon>Spermatophyta</taxon>
        <taxon>Magnoliopsida</taxon>
        <taxon>Proteales</taxon>
        <taxon>Proteaceae</taxon>
        <taxon>Protea</taxon>
    </lineage>
</organism>